<dbReference type="HOGENOM" id="CLU_2417762_0_0_1"/>
<organism evidence="1">
    <name type="scientific">Albugo laibachii Nc14</name>
    <dbReference type="NCBI Taxonomy" id="890382"/>
    <lineage>
        <taxon>Eukaryota</taxon>
        <taxon>Sar</taxon>
        <taxon>Stramenopiles</taxon>
        <taxon>Oomycota</taxon>
        <taxon>Peronosporomycetes</taxon>
        <taxon>Albuginales</taxon>
        <taxon>Albuginaceae</taxon>
        <taxon>Albugo</taxon>
    </lineage>
</organism>
<dbReference type="AlphaFoldDB" id="F0W746"/>
<gene>
    <name evidence="1" type="primary">AlNc14C28G2675</name>
    <name evidence="1" type="ORF">ALNC14_030880</name>
</gene>
<evidence type="ECO:0000313" key="1">
    <source>
        <dbReference type="EMBL" id="CCA16945.1"/>
    </source>
</evidence>
<accession>F0W746</accession>
<sequence>MTSPIPLLLSKWYGIYRFLHDTRCLRVYQLLIQASKALSRAENPLASMCYRVPNVKIPLQSLISLFPDISKKHIFAAASTLDSNRITLSISS</sequence>
<protein>
    <submittedName>
        <fullName evidence="1">AlNc14C28G2675 protein</fullName>
    </submittedName>
</protein>
<reference evidence="1" key="1">
    <citation type="journal article" date="2011" name="PLoS Biol.">
        <title>Gene gain and loss during evolution of obligate parasitism in the white rust pathogen of Arabidopsis thaliana.</title>
        <authorList>
            <person name="Kemen E."/>
            <person name="Gardiner A."/>
            <person name="Schultz-Larsen T."/>
            <person name="Kemen A.C."/>
            <person name="Balmuth A.L."/>
            <person name="Robert-Seilaniantz A."/>
            <person name="Bailey K."/>
            <person name="Holub E."/>
            <person name="Studholme D.J."/>
            <person name="Maclean D."/>
            <person name="Jones J.D."/>
        </authorList>
    </citation>
    <scope>NUCLEOTIDE SEQUENCE</scope>
</reference>
<reference evidence="1" key="2">
    <citation type="submission" date="2011-02" db="EMBL/GenBank/DDBJ databases">
        <authorList>
            <person name="MacLean D."/>
        </authorList>
    </citation>
    <scope>NUCLEOTIDE SEQUENCE</scope>
</reference>
<dbReference type="EMBL" id="FR824073">
    <property type="protein sequence ID" value="CCA16945.1"/>
    <property type="molecule type" value="Genomic_DNA"/>
</dbReference>
<proteinExistence type="predicted"/>
<name>F0W746_9STRA</name>